<dbReference type="WBParaSite" id="SSTP_0001067200.1">
    <property type="protein sequence ID" value="SSTP_0001067200.1"/>
    <property type="gene ID" value="SSTP_0001067200"/>
</dbReference>
<feature type="compositionally biased region" description="Low complexity" evidence="1">
    <location>
        <begin position="129"/>
        <end position="144"/>
    </location>
</feature>
<sequence>MRKNQIYYILKRMTESYSNSDDSVSFLRNCSREDIHKIQKDFSESSSTQCTAHRRMTLAEFTGLNSSDNKINKNSLPTSSFNQKSPSNLFSKSPKFLHMSRRTSHLLEVLNDRGRRASMGVLSKIHLGSKSTNSSRRNSSDNTSQDQHSFFHLTETITEQEKAFLNHLDMSCEPSAVSKLQQRMKNLRKTLETTLLSLPTQTDQQLQELQSTKAFMMEELCEMMSGFKTLFRNGTKMINNHSSVNPKHFQKHMLILDRCITLCEKIGLNLEKIMKYSGNIFTAQLIYARTEELLDAIDVILTETGKVDRHELPEVIVKNSKMIGEALNQFSIFVSGL</sequence>
<feature type="region of interest" description="Disordered" evidence="1">
    <location>
        <begin position="121"/>
        <end position="147"/>
    </location>
</feature>
<organism evidence="2">
    <name type="scientific">Strongyloides stercoralis</name>
    <name type="common">Threadworm</name>
    <dbReference type="NCBI Taxonomy" id="6248"/>
    <lineage>
        <taxon>Eukaryota</taxon>
        <taxon>Metazoa</taxon>
        <taxon>Ecdysozoa</taxon>
        <taxon>Nematoda</taxon>
        <taxon>Chromadorea</taxon>
        <taxon>Rhabditida</taxon>
        <taxon>Tylenchina</taxon>
        <taxon>Panagrolaimomorpha</taxon>
        <taxon>Strongyloidoidea</taxon>
        <taxon>Strongyloididae</taxon>
        <taxon>Strongyloides</taxon>
    </lineage>
</organism>
<reference evidence="2" key="1">
    <citation type="submission" date="2015-08" db="UniProtKB">
        <authorList>
            <consortium name="WormBaseParasite"/>
        </authorList>
    </citation>
    <scope>IDENTIFICATION</scope>
</reference>
<evidence type="ECO:0000256" key="1">
    <source>
        <dbReference type="SAM" id="MobiDB-lite"/>
    </source>
</evidence>
<name>A0A0K0EMI3_STRER</name>
<dbReference type="AlphaFoldDB" id="A0A0K0EMI3"/>
<accession>A0A0K0EMI3</accession>
<proteinExistence type="predicted"/>
<feature type="region of interest" description="Disordered" evidence="1">
    <location>
        <begin position="67"/>
        <end position="87"/>
    </location>
</feature>
<protein>
    <submittedName>
        <fullName evidence="2">Coiled-coil domain-containing protein</fullName>
    </submittedName>
</protein>
<evidence type="ECO:0000313" key="2">
    <source>
        <dbReference type="WBParaSite" id="SSTP_0001067200.1"/>
    </source>
</evidence>